<dbReference type="InParanoid" id="G3INR2"/>
<dbReference type="EMBL" id="JH006926">
    <property type="protein sequence ID" value="EGW14860.1"/>
    <property type="molecule type" value="Genomic_DNA"/>
</dbReference>
<dbReference type="Gene3D" id="3.40.50.1820">
    <property type="entry name" value="alpha/beta hydrolase"/>
    <property type="match status" value="1"/>
</dbReference>
<dbReference type="PANTHER" id="PTHR11034">
    <property type="entry name" value="N-MYC DOWNSTREAM REGULATED"/>
    <property type="match status" value="1"/>
</dbReference>
<dbReference type="PaxDb" id="10029-XP_007606124.1"/>
<dbReference type="InterPro" id="IPR029058">
    <property type="entry name" value="AB_hydrolase_fold"/>
</dbReference>
<evidence type="ECO:0000313" key="2">
    <source>
        <dbReference type="EMBL" id="EGW14860.1"/>
    </source>
</evidence>
<evidence type="ECO:0000313" key="3">
    <source>
        <dbReference type="Proteomes" id="UP000001075"/>
    </source>
</evidence>
<protein>
    <submittedName>
        <fullName evidence="2">Protein NDRG1</fullName>
    </submittedName>
</protein>
<evidence type="ECO:0000256" key="1">
    <source>
        <dbReference type="ARBA" id="ARBA00005598"/>
    </source>
</evidence>
<sequence length="129" mass="14041">MNHKTCYNPLFNSEDMQEITQHFAVCHVDAPGQQDGAPSFPAGYMYPSMDQLAEMLPGVLHQFGLKSVIGMGTGAGAYILTRFAVSSSTVCKTTLRKKLFRGWGASSVGAMQAQRLEDRSSNPQNPLGR</sequence>
<organism evidence="2 3">
    <name type="scientific">Cricetulus griseus</name>
    <name type="common">Chinese hamster</name>
    <name type="synonym">Cricetulus barabensis griseus</name>
    <dbReference type="NCBI Taxonomy" id="10029"/>
    <lineage>
        <taxon>Eukaryota</taxon>
        <taxon>Metazoa</taxon>
        <taxon>Chordata</taxon>
        <taxon>Craniata</taxon>
        <taxon>Vertebrata</taxon>
        <taxon>Euteleostomi</taxon>
        <taxon>Mammalia</taxon>
        <taxon>Eutheria</taxon>
        <taxon>Euarchontoglires</taxon>
        <taxon>Glires</taxon>
        <taxon>Rodentia</taxon>
        <taxon>Myomorpha</taxon>
        <taxon>Muroidea</taxon>
        <taxon>Cricetidae</taxon>
        <taxon>Cricetinae</taxon>
        <taxon>Cricetulus</taxon>
    </lineage>
</organism>
<gene>
    <name evidence="2" type="ORF">I79_025593</name>
</gene>
<dbReference type="AlphaFoldDB" id="G3INR2"/>
<proteinExistence type="inferred from homology"/>
<name>G3INR2_CRIGR</name>
<reference evidence="3" key="1">
    <citation type="journal article" date="2011" name="Nat. Biotechnol.">
        <title>The genomic sequence of the Chinese hamster ovary (CHO)-K1 cell line.</title>
        <authorList>
            <person name="Xu X."/>
            <person name="Nagarajan H."/>
            <person name="Lewis N.E."/>
            <person name="Pan S."/>
            <person name="Cai Z."/>
            <person name="Liu X."/>
            <person name="Chen W."/>
            <person name="Xie M."/>
            <person name="Wang W."/>
            <person name="Hammond S."/>
            <person name="Andersen M.R."/>
            <person name="Neff N."/>
            <person name="Passarelli B."/>
            <person name="Koh W."/>
            <person name="Fan H.C."/>
            <person name="Wang J."/>
            <person name="Gui Y."/>
            <person name="Lee K.H."/>
            <person name="Betenbaugh M.J."/>
            <person name="Quake S.R."/>
            <person name="Famili I."/>
            <person name="Palsson B.O."/>
            <person name="Wang J."/>
        </authorList>
    </citation>
    <scope>NUCLEOTIDE SEQUENCE [LARGE SCALE GENOMIC DNA]</scope>
    <source>
        <strain evidence="3">CHO K1 cell line</strain>
    </source>
</reference>
<comment type="similarity">
    <text evidence="1">Belongs to the NDRG family.</text>
</comment>
<accession>G3INR2</accession>
<dbReference type="Proteomes" id="UP000001075">
    <property type="component" value="Unassembled WGS sequence"/>
</dbReference>
<dbReference type="InterPro" id="IPR004142">
    <property type="entry name" value="NDRG"/>
</dbReference>
<dbReference type="eggNOG" id="KOG2931">
    <property type="taxonomic scope" value="Eukaryota"/>
</dbReference>
<dbReference type="ESTHER" id="mouse-ndr1">
    <property type="family name" value="Ndr_family"/>
</dbReference>
<dbReference type="SUPFAM" id="SSF53474">
    <property type="entry name" value="alpha/beta-Hydrolases"/>
    <property type="match status" value="1"/>
</dbReference>
<dbReference type="Pfam" id="PF03096">
    <property type="entry name" value="Ndr"/>
    <property type="match status" value="1"/>
</dbReference>